<accession>A0A1I4ZTH0</accession>
<proteinExistence type="predicted"/>
<reference evidence="2" key="1">
    <citation type="submission" date="2016-10" db="EMBL/GenBank/DDBJ databases">
        <authorList>
            <person name="Varghese N."/>
            <person name="Submissions S."/>
        </authorList>
    </citation>
    <scope>NUCLEOTIDE SEQUENCE [LARGE SCALE GENOMIC DNA]</scope>
    <source>
        <strain evidence="2">DSM 25575</strain>
    </source>
</reference>
<dbReference type="Proteomes" id="UP000198769">
    <property type="component" value="Unassembled WGS sequence"/>
</dbReference>
<keyword evidence="2" id="KW-1185">Reference proteome</keyword>
<dbReference type="AlphaFoldDB" id="A0A1I4ZTH0"/>
<name>A0A1I4ZTH0_CHROL</name>
<organism evidence="1 2">
    <name type="scientific">Chryseobacterium oleae</name>
    <dbReference type="NCBI Taxonomy" id="491207"/>
    <lineage>
        <taxon>Bacteria</taxon>
        <taxon>Pseudomonadati</taxon>
        <taxon>Bacteroidota</taxon>
        <taxon>Flavobacteriia</taxon>
        <taxon>Flavobacteriales</taxon>
        <taxon>Weeksellaceae</taxon>
        <taxon>Chryseobacterium group</taxon>
        <taxon>Chryseobacterium</taxon>
    </lineage>
</organism>
<dbReference type="PROSITE" id="PS51257">
    <property type="entry name" value="PROKAR_LIPOPROTEIN"/>
    <property type="match status" value="1"/>
</dbReference>
<dbReference type="OrthoDB" id="280897at2"/>
<evidence type="ECO:0008006" key="3">
    <source>
        <dbReference type="Google" id="ProtNLM"/>
    </source>
</evidence>
<protein>
    <recommendedName>
        <fullName evidence="3">Cytochrome c family protein</fullName>
    </recommendedName>
</protein>
<sequence>MRTLLFSFFLLSLISISCESGKKDKKLNSRVGFSQKMADFDCGAFCDPPSVTYQLPADSSCVNSSQNVMNCFAWKNFLALNWLASDQRGVPDTAAVAADYGMPGDYKPTVWESYLSIDDVFASKPPAQWNLRSKNGYMKYINEINKFTDINASLPKPKLKAMLGGNVDEIMQAKGAWLTDQSGNIVWYEIRMNTIESDFVRDNKLYNYGSLSAFAAQNQGVWFPMESIEIKAAWRIIPEDQLESLKNFYKISMAMVPEIEGFDKNNKPIYGKYSQKYLGLVGLHIIRKTNQSPQFTWMTFEHVNNAPTDGKVDPSVKYCFYDPKSTDKPNQSPVPGKDSLNKPVQVVRIADNAISPEIQQLNKQIQNMIKASNPKSVWQYYQLVNVQWPENPVKDKDNNKKAPLMTGGITPKNIANVTMETYIQEKQCMDCHKNASVGDQKYPTDYSFIFLKVKPKLEK</sequence>
<gene>
    <name evidence="1" type="ORF">SAMN05421594_3202</name>
</gene>
<dbReference type="RefSeq" id="WP_090025373.1">
    <property type="nucleotide sequence ID" value="NZ_FOVD01000004.1"/>
</dbReference>
<evidence type="ECO:0000313" key="1">
    <source>
        <dbReference type="EMBL" id="SFN53269.1"/>
    </source>
</evidence>
<evidence type="ECO:0000313" key="2">
    <source>
        <dbReference type="Proteomes" id="UP000198769"/>
    </source>
</evidence>
<dbReference type="EMBL" id="FOVD01000004">
    <property type="protein sequence ID" value="SFN53269.1"/>
    <property type="molecule type" value="Genomic_DNA"/>
</dbReference>